<gene>
    <name evidence="2" type="ORF">ET464_17580</name>
</gene>
<dbReference type="AlphaFoldDB" id="A0A4P6EXX3"/>
<feature type="transmembrane region" description="Helical" evidence="1">
    <location>
        <begin position="12"/>
        <end position="34"/>
    </location>
</feature>
<evidence type="ECO:0000313" key="3">
    <source>
        <dbReference type="Proteomes" id="UP000293568"/>
    </source>
</evidence>
<evidence type="ECO:0000313" key="2">
    <source>
        <dbReference type="EMBL" id="QAY67924.1"/>
    </source>
</evidence>
<dbReference type="Proteomes" id="UP000293568">
    <property type="component" value="Chromosome"/>
</dbReference>
<evidence type="ECO:0000256" key="1">
    <source>
        <dbReference type="SAM" id="Phobius"/>
    </source>
</evidence>
<organism evidence="2 3">
    <name type="scientific">Paenibacillus protaetiae</name>
    <dbReference type="NCBI Taxonomy" id="2509456"/>
    <lineage>
        <taxon>Bacteria</taxon>
        <taxon>Bacillati</taxon>
        <taxon>Bacillota</taxon>
        <taxon>Bacilli</taxon>
        <taxon>Bacillales</taxon>
        <taxon>Paenibacillaceae</taxon>
        <taxon>Paenibacillus</taxon>
    </lineage>
</organism>
<protein>
    <recommendedName>
        <fullName evidence="4">DUF2569 family protein</fullName>
    </recommendedName>
</protein>
<keyword evidence="3" id="KW-1185">Reference proteome</keyword>
<feature type="transmembrane region" description="Helical" evidence="1">
    <location>
        <begin position="110"/>
        <end position="137"/>
    </location>
</feature>
<keyword evidence="1" id="KW-0812">Transmembrane</keyword>
<feature type="transmembrane region" description="Helical" evidence="1">
    <location>
        <begin position="46"/>
        <end position="66"/>
    </location>
</feature>
<dbReference type="RefSeq" id="WP_129443195.1">
    <property type="nucleotide sequence ID" value="NZ_CP035492.1"/>
</dbReference>
<sequence length="143" mass="16260">MTFLRPLLHVNIISFLYAVCLWIPCELVVNTYRLERVTGISHLDRYLTFTNLLLFAAFTLLVFWLTAKLLGKRKIKHVSLLLWVPYFCGLIWVIAALFPMTDPQEEPLGGVGILLLGAAVLYPLYIAVINMFVSIIAMDKTES</sequence>
<dbReference type="OrthoDB" id="2660529at2"/>
<keyword evidence="1" id="KW-0472">Membrane</keyword>
<name>A0A4P6EXX3_9BACL</name>
<proteinExistence type="predicted"/>
<keyword evidence="1" id="KW-1133">Transmembrane helix</keyword>
<accession>A0A4P6EXX3</accession>
<dbReference type="KEGG" id="pprt:ET464_17580"/>
<reference evidence="2 3" key="1">
    <citation type="submission" date="2019-01" db="EMBL/GenBank/DDBJ databases">
        <title>Genome sequencing of strain FW100M-2.</title>
        <authorList>
            <person name="Heo J."/>
            <person name="Kim S.-J."/>
            <person name="Kim J.-S."/>
            <person name="Hong S.-B."/>
            <person name="Kwon S.-W."/>
        </authorList>
    </citation>
    <scope>NUCLEOTIDE SEQUENCE [LARGE SCALE GENOMIC DNA]</scope>
    <source>
        <strain evidence="2 3">FW100M-2</strain>
    </source>
</reference>
<dbReference type="EMBL" id="CP035492">
    <property type="protein sequence ID" value="QAY67924.1"/>
    <property type="molecule type" value="Genomic_DNA"/>
</dbReference>
<evidence type="ECO:0008006" key="4">
    <source>
        <dbReference type="Google" id="ProtNLM"/>
    </source>
</evidence>
<feature type="transmembrane region" description="Helical" evidence="1">
    <location>
        <begin position="78"/>
        <end position="98"/>
    </location>
</feature>